<dbReference type="AlphaFoldDB" id="A0A1X1IZ07"/>
<gene>
    <name evidence="1" type="ORF">B7707_04335</name>
</gene>
<dbReference type="OrthoDB" id="2215357at2"/>
<accession>A0A1X1IZ07</accession>
<organism evidence="1 2">
    <name type="scientific">Streptococcus oralis subsp. dentisani</name>
    <dbReference type="NCBI Taxonomy" id="1458253"/>
    <lineage>
        <taxon>Bacteria</taxon>
        <taxon>Bacillati</taxon>
        <taxon>Bacillota</taxon>
        <taxon>Bacilli</taxon>
        <taxon>Lactobacillales</taxon>
        <taxon>Streptococcaceae</taxon>
        <taxon>Streptococcus</taxon>
    </lineage>
</organism>
<evidence type="ECO:0000313" key="2">
    <source>
        <dbReference type="Proteomes" id="UP000193326"/>
    </source>
</evidence>
<sequence length="225" mass="25498">MKVKQFLKVLAKVIAIPCGCLCLLAALAFLLLMNLFKASPSDIQKGNDDLKQIFISLDMPPKKVESNGRYQFEGGGLHFYVTFSDEVINSHPVLKESPKLTKNRLEVYVLQTGEISYYKVGDNLFNHGLFQFLEKESEKYLQEKGKKFNPNYSLLFWDDQESFKKGISFYEKALTLVDIQDNSAINHIDTVTVKPGKESEIKQLIQEMDEAGLLTQKSGSKSAEE</sequence>
<comment type="caution">
    <text evidence="1">The sequence shown here is derived from an EMBL/GenBank/DDBJ whole genome shotgun (WGS) entry which is preliminary data.</text>
</comment>
<dbReference type="RefSeq" id="WP_084945809.1">
    <property type="nucleotide sequence ID" value="NZ_NCUY01000031.1"/>
</dbReference>
<protein>
    <submittedName>
        <fullName evidence="1">Uncharacterized protein</fullName>
    </submittedName>
</protein>
<dbReference type="EMBL" id="NCUY01000031">
    <property type="protein sequence ID" value="ORO78273.1"/>
    <property type="molecule type" value="Genomic_DNA"/>
</dbReference>
<proteinExistence type="predicted"/>
<name>A0A1X1IZ07_STROR</name>
<dbReference type="Proteomes" id="UP000193326">
    <property type="component" value="Unassembled WGS sequence"/>
</dbReference>
<evidence type="ECO:0000313" key="1">
    <source>
        <dbReference type="EMBL" id="ORO78273.1"/>
    </source>
</evidence>
<reference evidence="1 2" key="1">
    <citation type="journal article" date="2016" name="Eur. J. Clin. Microbiol. Infect. Dis.">
        <title>Whole genome sequencing as a tool for phylogenetic analysis of clinical strains of Mitis group streptococci.</title>
        <authorList>
            <person name="Rasmussen L.H."/>
            <person name="Dargis R."/>
            <person name="Hojholt K."/>
            <person name="Christensen J.J."/>
            <person name="Skovgaard O."/>
            <person name="Justesen U.S."/>
            <person name="Rosenvinge F.S."/>
            <person name="Moser C."/>
            <person name="Lukjancenko O."/>
            <person name="Rasmussen S."/>
            <person name="Nielsen X.C."/>
        </authorList>
    </citation>
    <scope>NUCLEOTIDE SEQUENCE [LARGE SCALE GENOMIC DNA]</scope>
    <source>
        <strain evidence="1 2">RH_70047_11</strain>
    </source>
</reference>